<dbReference type="RefSeq" id="WP_114004796.1">
    <property type="nucleotide sequence ID" value="NZ_QGDC01000004.1"/>
</dbReference>
<accession>A0A367GR29</accession>
<dbReference type="SMART" id="SM01234">
    <property type="entry name" value="Haemolytic"/>
    <property type="match status" value="1"/>
</dbReference>
<dbReference type="NCBIfam" id="TIGR00278">
    <property type="entry name" value="membrane protein insertion efficiency factor YidD"/>
    <property type="match status" value="1"/>
</dbReference>
<evidence type="ECO:0000313" key="3">
    <source>
        <dbReference type="Proteomes" id="UP000253209"/>
    </source>
</evidence>
<reference evidence="2 3" key="1">
    <citation type="submission" date="2018-05" db="EMBL/GenBank/DDBJ databases">
        <title>Mucilaginibacter hurinus sp. nov., isolated from briquette warehouse soil.</title>
        <authorList>
            <person name="Choi L."/>
        </authorList>
    </citation>
    <scope>NUCLEOTIDE SEQUENCE [LARGE SCALE GENOMIC DNA]</scope>
    <source>
        <strain evidence="2 3">ZR32</strain>
    </source>
</reference>
<comment type="function">
    <text evidence="1">Could be involved in insertion of integral membrane proteins into the membrane.</text>
</comment>
<dbReference type="PROSITE" id="PS51257">
    <property type="entry name" value="PROKAR_LIPOPROTEIN"/>
    <property type="match status" value="1"/>
</dbReference>
<protein>
    <recommendedName>
        <fullName evidence="1">Putative membrane protein insertion efficiency factor</fullName>
    </recommendedName>
</protein>
<dbReference type="InterPro" id="IPR002696">
    <property type="entry name" value="Membr_insert_effic_factor_YidD"/>
</dbReference>
<dbReference type="Proteomes" id="UP000253209">
    <property type="component" value="Unassembled WGS sequence"/>
</dbReference>
<comment type="caution">
    <text evidence="2">The sequence shown here is derived from an EMBL/GenBank/DDBJ whole genome shotgun (WGS) entry which is preliminary data.</text>
</comment>
<dbReference type="PANTHER" id="PTHR33383:SF1">
    <property type="entry name" value="MEMBRANE PROTEIN INSERTION EFFICIENCY FACTOR-RELATED"/>
    <property type="match status" value="1"/>
</dbReference>
<dbReference type="PANTHER" id="PTHR33383">
    <property type="entry name" value="MEMBRANE PROTEIN INSERTION EFFICIENCY FACTOR-RELATED"/>
    <property type="match status" value="1"/>
</dbReference>
<evidence type="ECO:0000313" key="2">
    <source>
        <dbReference type="EMBL" id="RCH55173.1"/>
    </source>
</evidence>
<evidence type="ECO:0000256" key="1">
    <source>
        <dbReference type="HAMAP-Rule" id="MF_00386"/>
    </source>
</evidence>
<dbReference type="GO" id="GO:0005886">
    <property type="term" value="C:plasma membrane"/>
    <property type="evidence" value="ECO:0007669"/>
    <property type="project" value="UniProtKB-SubCell"/>
</dbReference>
<keyword evidence="1" id="KW-1003">Cell membrane</keyword>
<proteinExistence type="inferred from homology"/>
<sequence>MKTILSGIKHITGKLFILLIRFYQHFISPITGASCRYTPTCSHYGIQAIKKHGAFKGGWLTLKRIASCNPWGGHGHDPVPD</sequence>
<gene>
    <name evidence="2" type="ORF">DJ568_08265</name>
</gene>
<comment type="subcellular location">
    <subcellularLocation>
        <location evidence="1">Cell membrane</location>
        <topology evidence="1">Peripheral membrane protein</topology>
        <orientation evidence="1">Cytoplasmic side</orientation>
    </subcellularLocation>
</comment>
<organism evidence="2 3">
    <name type="scientific">Mucilaginibacter hurinus</name>
    <dbReference type="NCBI Taxonomy" id="2201324"/>
    <lineage>
        <taxon>Bacteria</taxon>
        <taxon>Pseudomonadati</taxon>
        <taxon>Bacteroidota</taxon>
        <taxon>Sphingobacteriia</taxon>
        <taxon>Sphingobacteriales</taxon>
        <taxon>Sphingobacteriaceae</taxon>
        <taxon>Mucilaginibacter</taxon>
    </lineage>
</organism>
<comment type="similarity">
    <text evidence="1">Belongs to the UPF0161 family.</text>
</comment>
<dbReference type="EMBL" id="QGDC01000004">
    <property type="protein sequence ID" value="RCH55173.1"/>
    <property type="molecule type" value="Genomic_DNA"/>
</dbReference>
<dbReference type="OrthoDB" id="9801753at2"/>
<name>A0A367GR29_9SPHI</name>
<dbReference type="Pfam" id="PF01809">
    <property type="entry name" value="YidD"/>
    <property type="match status" value="1"/>
</dbReference>
<keyword evidence="3" id="KW-1185">Reference proteome</keyword>
<keyword evidence="1" id="KW-0472">Membrane</keyword>
<dbReference type="AlphaFoldDB" id="A0A367GR29"/>
<dbReference type="HAMAP" id="MF_00386">
    <property type="entry name" value="UPF0161_YidD"/>
    <property type="match status" value="1"/>
</dbReference>